<sequence length="330" mass="37095">MRLPLNNNRLYRQGSFVATVVFIAFAFIFVIQHRTNTQSFGPISGSIRDSEYNLLDVEETDPRFAALAAEKCTIERMNADRLQQDHPCVIEMIRKRYLHPPADVDVPYNLAAPNKADPSVGQAASILNYLGNQTKGFFIECGALDGEHLSNTLYMERTMQWGGVLVEADQTSFGKLLSRRRKAYALPVCLSLHPYPTQVTFKVAYAIGSVQESLDPNQPAKTNSDGQASKETMLTLQCFPIYSILLAIGQTQVDFFSLDVEGHELKILKTVPWHKVDIKTLAVEWDHVGEKPLIDFMGPQGYYVFGRNKVNVGNDLFFAKNDSFHILRDA</sequence>
<dbReference type="Pfam" id="PF05050">
    <property type="entry name" value="Methyltransf_21"/>
    <property type="match status" value="1"/>
</dbReference>
<dbReference type="GO" id="GO:0031902">
    <property type="term" value="C:late endosome membrane"/>
    <property type="evidence" value="ECO:0007669"/>
    <property type="project" value="TreeGrafter"/>
</dbReference>
<keyword evidence="1" id="KW-0472">Membrane</keyword>
<feature type="transmembrane region" description="Helical" evidence="1">
    <location>
        <begin position="12"/>
        <end position="31"/>
    </location>
</feature>
<accession>A0AAD5KTM8</accession>
<dbReference type="InterPro" id="IPR006342">
    <property type="entry name" value="FkbM_mtfrase"/>
</dbReference>
<evidence type="ECO:0000256" key="1">
    <source>
        <dbReference type="SAM" id="Phobius"/>
    </source>
</evidence>
<evidence type="ECO:0000259" key="2">
    <source>
        <dbReference type="Pfam" id="PF05050"/>
    </source>
</evidence>
<name>A0AAD5KTM8_9CRUS</name>
<keyword evidence="1" id="KW-0812">Transmembrane</keyword>
<dbReference type="Gene3D" id="3.40.50.150">
    <property type="entry name" value="Vaccinia Virus protein VP39"/>
    <property type="match status" value="1"/>
</dbReference>
<dbReference type="InterPro" id="IPR053202">
    <property type="entry name" value="EGF_Rcpt_Signaling_Reg"/>
</dbReference>
<dbReference type="AlphaFoldDB" id="A0AAD5KTM8"/>
<dbReference type="SUPFAM" id="SSF53335">
    <property type="entry name" value="S-adenosyl-L-methionine-dependent methyltransferases"/>
    <property type="match status" value="1"/>
</dbReference>
<dbReference type="GO" id="GO:0005789">
    <property type="term" value="C:endoplasmic reticulum membrane"/>
    <property type="evidence" value="ECO:0007669"/>
    <property type="project" value="TreeGrafter"/>
</dbReference>
<gene>
    <name evidence="3" type="ORF">GHT06_016133</name>
</gene>
<protein>
    <recommendedName>
        <fullName evidence="2">Methyltransferase FkbM domain-containing protein</fullName>
    </recommendedName>
</protein>
<dbReference type="GO" id="GO:0005886">
    <property type="term" value="C:plasma membrane"/>
    <property type="evidence" value="ECO:0007669"/>
    <property type="project" value="TreeGrafter"/>
</dbReference>
<dbReference type="Proteomes" id="UP000820818">
    <property type="component" value="Linkage Group LG5"/>
</dbReference>
<dbReference type="PANTHER" id="PTHR34009:SF2">
    <property type="entry name" value="PROTEIN STAR"/>
    <property type="match status" value="1"/>
</dbReference>
<evidence type="ECO:0000313" key="4">
    <source>
        <dbReference type="Proteomes" id="UP000820818"/>
    </source>
</evidence>
<dbReference type="PANTHER" id="PTHR34009">
    <property type="entry name" value="PROTEIN STAR"/>
    <property type="match status" value="1"/>
</dbReference>
<organism evidence="3 4">
    <name type="scientific">Daphnia sinensis</name>
    <dbReference type="NCBI Taxonomy" id="1820382"/>
    <lineage>
        <taxon>Eukaryota</taxon>
        <taxon>Metazoa</taxon>
        <taxon>Ecdysozoa</taxon>
        <taxon>Arthropoda</taxon>
        <taxon>Crustacea</taxon>
        <taxon>Branchiopoda</taxon>
        <taxon>Diplostraca</taxon>
        <taxon>Cladocera</taxon>
        <taxon>Anomopoda</taxon>
        <taxon>Daphniidae</taxon>
        <taxon>Daphnia</taxon>
        <taxon>Daphnia similis group</taxon>
    </lineage>
</organism>
<dbReference type="InterPro" id="IPR029063">
    <property type="entry name" value="SAM-dependent_MTases_sf"/>
</dbReference>
<reference evidence="3 4" key="1">
    <citation type="submission" date="2022-05" db="EMBL/GenBank/DDBJ databases">
        <title>A multi-omics perspective on studying reproductive biology in Daphnia sinensis.</title>
        <authorList>
            <person name="Jia J."/>
        </authorList>
    </citation>
    <scope>NUCLEOTIDE SEQUENCE [LARGE SCALE GENOMIC DNA]</scope>
    <source>
        <strain evidence="3 4">WSL</strain>
    </source>
</reference>
<comment type="caution">
    <text evidence="3">The sequence shown here is derived from an EMBL/GenBank/DDBJ whole genome shotgun (WGS) entry which is preliminary data.</text>
</comment>
<feature type="domain" description="Methyltransferase FkbM" evidence="2">
    <location>
        <begin position="140"/>
        <end position="289"/>
    </location>
</feature>
<dbReference type="EMBL" id="WJBH02000005">
    <property type="protein sequence ID" value="KAI9559344.1"/>
    <property type="molecule type" value="Genomic_DNA"/>
</dbReference>
<evidence type="ECO:0000313" key="3">
    <source>
        <dbReference type="EMBL" id="KAI9559344.1"/>
    </source>
</evidence>
<keyword evidence="1" id="KW-1133">Transmembrane helix</keyword>
<proteinExistence type="predicted"/>
<dbReference type="GO" id="GO:0005794">
    <property type="term" value="C:Golgi apparatus"/>
    <property type="evidence" value="ECO:0007669"/>
    <property type="project" value="TreeGrafter"/>
</dbReference>
<dbReference type="GO" id="GO:0006888">
    <property type="term" value="P:endoplasmic reticulum to Golgi vesicle-mediated transport"/>
    <property type="evidence" value="ECO:0007669"/>
    <property type="project" value="TreeGrafter"/>
</dbReference>
<dbReference type="GO" id="GO:0016197">
    <property type="term" value="P:endosomal transport"/>
    <property type="evidence" value="ECO:0007669"/>
    <property type="project" value="TreeGrafter"/>
</dbReference>
<keyword evidence="4" id="KW-1185">Reference proteome</keyword>